<dbReference type="STRING" id="1344003.SAMN05445060_1483"/>
<dbReference type="RefSeq" id="WP_076477975.1">
    <property type="nucleotide sequence ID" value="NZ_FTNT01000003.1"/>
</dbReference>
<dbReference type="InterPro" id="IPR029068">
    <property type="entry name" value="Glyas_Bleomycin-R_OHBP_Dase"/>
</dbReference>
<evidence type="ECO:0000259" key="1">
    <source>
        <dbReference type="PROSITE" id="PS51819"/>
    </source>
</evidence>
<dbReference type="PROSITE" id="PS51819">
    <property type="entry name" value="VOC"/>
    <property type="match status" value="1"/>
</dbReference>
<proteinExistence type="predicted"/>
<dbReference type="GO" id="GO:0051213">
    <property type="term" value="F:dioxygenase activity"/>
    <property type="evidence" value="ECO:0007669"/>
    <property type="project" value="UniProtKB-KW"/>
</dbReference>
<keyword evidence="2" id="KW-0560">Oxidoreductase</keyword>
<gene>
    <name evidence="2" type="ORF">SAMN05445060_1483</name>
</gene>
<dbReference type="SUPFAM" id="SSF54593">
    <property type="entry name" value="Glyoxalase/Bleomycin resistance protein/Dihydroxybiphenyl dioxygenase"/>
    <property type="match status" value="1"/>
</dbReference>
<name>A0A1N7EN17_9NOCA</name>
<dbReference type="Gene3D" id="3.10.180.10">
    <property type="entry name" value="2,3-Dihydroxybiphenyl 1,2-Dioxygenase, domain 1"/>
    <property type="match status" value="1"/>
</dbReference>
<evidence type="ECO:0000313" key="2">
    <source>
        <dbReference type="EMBL" id="SIR89491.1"/>
    </source>
</evidence>
<dbReference type="AlphaFoldDB" id="A0A1N7EN17"/>
<dbReference type="InterPro" id="IPR037523">
    <property type="entry name" value="VOC_core"/>
</dbReference>
<accession>A0A1N7EN17</accession>
<organism evidence="2 3">
    <name type="scientific">Williamsia sterculiae</name>
    <dbReference type="NCBI Taxonomy" id="1344003"/>
    <lineage>
        <taxon>Bacteria</taxon>
        <taxon>Bacillati</taxon>
        <taxon>Actinomycetota</taxon>
        <taxon>Actinomycetes</taxon>
        <taxon>Mycobacteriales</taxon>
        <taxon>Nocardiaceae</taxon>
        <taxon>Williamsia</taxon>
    </lineage>
</organism>
<dbReference type="Proteomes" id="UP000186218">
    <property type="component" value="Unassembled WGS sequence"/>
</dbReference>
<protein>
    <submittedName>
        <fullName evidence="2">Glyoxalase/Bleomycin resistance protein/Dioxygenase superfamily protein</fullName>
    </submittedName>
</protein>
<dbReference type="InterPro" id="IPR004360">
    <property type="entry name" value="Glyas_Fos-R_dOase_dom"/>
</dbReference>
<dbReference type="PANTHER" id="PTHR39175:SF1">
    <property type="entry name" value="FAMILY PROTEIN, PUTATIVE (AFU_ORTHOLOGUE AFUA_3G15060)-RELATED"/>
    <property type="match status" value="1"/>
</dbReference>
<sequence>MFTRLHHVQLAMPVAQEQRARDFFAGVLGMTEIDKPPALVSRGGAWFRSGGLEIHLGVERDFEPARKAHPGILVDDIDGIAGTLRAAGQEVSWDNDFPGFRRFYAQDPFGNRLEFLEQMV</sequence>
<feature type="domain" description="VOC" evidence="1">
    <location>
        <begin position="4"/>
        <end position="118"/>
    </location>
</feature>
<keyword evidence="3" id="KW-1185">Reference proteome</keyword>
<dbReference type="Pfam" id="PF00903">
    <property type="entry name" value="Glyoxalase"/>
    <property type="match status" value="1"/>
</dbReference>
<dbReference type="PANTHER" id="PTHR39175">
    <property type="entry name" value="FAMILY PROTEIN, PUTATIVE (AFU_ORTHOLOGUE AFUA_3G15060)-RELATED"/>
    <property type="match status" value="1"/>
</dbReference>
<keyword evidence="2" id="KW-0223">Dioxygenase</keyword>
<dbReference type="EMBL" id="FTNT01000003">
    <property type="protein sequence ID" value="SIR89491.1"/>
    <property type="molecule type" value="Genomic_DNA"/>
</dbReference>
<evidence type="ECO:0000313" key="3">
    <source>
        <dbReference type="Proteomes" id="UP000186218"/>
    </source>
</evidence>
<dbReference type="OrthoDB" id="9813630at2"/>
<reference evidence="2 3" key="1">
    <citation type="submission" date="2017-01" db="EMBL/GenBank/DDBJ databases">
        <authorList>
            <person name="Mah S.A."/>
            <person name="Swanson W.J."/>
            <person name="Moy G.W."/>
            <person name="Vacquier V.D."/>
        </authorList>
    </citation>
    <scope>NUCLEOTIDE SEQUENCE [LARGE SCALE GENOMIC DNA]</scope>
    <source>
        <strain evidence="2 3">CPCC 203464</strain>
    </source>
</reference>